<dbReference type="PANTHER" id="PTHR30461">
    <property type="entry name" value="DNA-INVERTASE FROM LAMBDOID PROPHAGE"/>
    <property type="match status" value="1"/>
</dbReference>
<dbReference type="Gene3D" id="3.90.1750.20">
    <property type="entry name" value="Putative Large Serine Recombinase, Chain B, Domain 2"/>
    <property type="match status" value="1"/>
</dbReference>
<dbReference type="Gene3D" id="3.40.50.1390">
    <property type="entry name" value="Resolvase, N-terminal catalytic domain"/>
    <property type="match status" value="1"/>
</dbReference>
<dbReference type="Pfam" id="PF07508">
    <property type="entry name" value="Recombinase"/>
    <property type="match status" value="1"/>
</dbReference>
<dbReference type="GO" id="GO:0003677">
    <property type="term" value="F:DNA binding"/>
    <property type="evidence" value="ECO:0007669"/>
    <property type="project" value="InterPro"/>
</dbReference>
<name>A0AAU6WGH7_9MICC</name>
<proteinExistence type="predicted"/>
<dbReference type="InterPro" id="IPR050639">
    <property type="entry name" value="SSR_resolvase"/>
</dbReference>
<dbReference type="Pfam" id="PF00239">
    <property type="entry name" value="Resolvase"/>
    <property type="match status" value="1"/>
</dbReference>
<sequence length="478" mass="53787">MNPKARPRAILYLRQSVAREESISLELQEDAGRRYAAQAGYDVVAVEADHGISGRTWKRPAVLRVMKMIEDQHADVIILWKWSRLSRARLDWAVAIDKVEAAGGRIESATEQVDVSTSTGRFARGMLAEFAAFESERIGDTWKEAHRRRVEQGIPATGKKRYGYEYDRATGFTPHPVEGPILQECYRKYITGTSFYEITDYLNAGPTKPGEGYTGPKPGIWSATTVRRVMDNPFASGHFISKGEVHQGIHDPLIDEETWEQYQVRRKSRRVSRSSTKSTYPYTGLIFCELCGHGMYAGLFGSGHTLKYRCSGAAQWKLHSGGYVMSSTIEATLLPWLTDLAAEINEATKDRKAPKPHDPTPSLRRALIKVESRLSALTEKLVDGTVPQEVYERMRDQWLGEKKSLEDQLMAARVEARVEPVKLPPDLMEQWGEMPAAVKRELLSRVVARIVVKPGRPRAEVRIVARWEQSTLSDGGSN</sequence>
<dbReference type="SUPFAM" id="SSF53041">
    <property type="entry name" value="Resolvase-like"/>
    <property type="match status" value="1"/>
</dbReference>
<dbReference type="InterPro" id="IPR006119">
    <property type="entry name" value="Resolv_N"/>
</dbReference>
<feature type="domain" description="Recombinase" evidence="2">
    <location>
        <begin position="161"/>
        <end position="273"/>
    </location>
</feature>
<dbReference type="InterPro" id="IPR036162">
    <property type="entry name" value="Resolvase-like_N_sf"/>
</dbReference>
<dbReference type="GO" id="GO:0000150">
    <property type="term" value="F:DNA strand exchange activity"/>
    <property type="evidence" value="ECO:0007669"/>
    <property type="project" value="InterPro"/>
</dbReference>
<protein>
    <submittedName>
        <fullName evidence="3">Recombinase family protein</fullName>
    </submittedName>
</protein>
<keyword evidence="4" id="KW-1185">Reference proteome</keyword>
<gene>
    <name evidence="3" type="ORF">QMQ05_05600</name>
</gene>
<dbReference type="InterPro" id="IPR011109">
    <property type="entry name" value="DNA_bind_recombinase_dom"/>
</dbReference>
<dbReference type="RefSeq" id="WP_345473688.1">
    <property type="nucleotide sequence ID" value="NZ_CP125942.1"/>
</dbReference>
<dbReference type="PROSITE" id="PS51737">
    <property type="entry name" value="RECOMBINASE_DNA_BIND"/>
    <property type="match status" value="1"/>
</dbReference>
<dbReference type="CDD" id="cd00338">
    <property type="entry name" value="Ser_Recombinase"/>
    <property type="match status" value="1"/>
</dbReference>
<reference evidence="3 4" key="1">
    <citation type="submission" date="2023-05" db="EMBL/GenBank/DDBJ databases">
        <title>Glutamicibacter sp. B1, complete genome.</title>
        <authorList>
            <person name="Long Y.H."/>
            <person name="Fang T."/>
            <person name="Li X.Y."/>
        </authorList>
    </citation>
    <scope>NUCLEOTIDE SEQUENCE [LARGE SCALE GENOMIC DNA]</scope>
    <source>
        <strain evidence="3 4">B1</strain>
    </source>
</reference>
<dbReference type="PROSITE" id="PS51736">
    <property type="entry name" value="RECOMBINASES_3"/>
    <property type="match status" value="1"/>
</dbReference>
<organism evidence="3 4">
    <name type="scientific">Glutamicibacter ectropisis</name>
    <dbReference type="NCBI Taxonomy" id="3046593"/>
    <lineage>
        <taxon>Bacteria</taxon>
        <taxon>Bacillati</taxon>
        <taxon>Actinomycetota</taxon>
        <taxon>Actinomycetes</taxon>
        <taxon>Micrococcales</taxon>
        <taxon>Micrococcaceae</taxon>
        <taxon>Glutamicibacter</taxon>
    </lineage>
</organism>
<dbReference type="InterPro" id="IPR038109">
    <property type="entry name" value="DNA_bind_recomb_sf"/>
</dbReference>
<dbReference type="KEGG" id="gey:QMQ05_05600"/>
<dbReference type="SMART" id="SM00857">
    <property type="entry name" value="Resolvase"/>
    <property type="match status" value="1"/>
</dbReference>
<dbReference type="Proteomes" id="UP001486888">
    <property type="component" value="Chromosome"/>
</dbReference>
<dbReference type="PANTHER" id="PTHR30461:SF23">
    <property type="entry name" value="DNA RECOMBINASE-RELATED"/>
    <property type="match status" value="1"/>
</dbReference>
<evidence type="ECO:0000259" key="1">
    <source>
        <dbReference type="PROSITE" id="PS51736"/>
    </source>
</evidence>
<dbReference type="EMBL" id="CP125942">
    <property type="protein sequence ID" value="XAO46997.1"/>
    <property type="molecule type" value="Genomic_DNA"/>
</dbReference>
<evidence type="ECO:0000259" key="2">
    <source>
        <dbReference type="PROSITE" id="PS51737"/>
    </source>
</evidence>
<dbReference type="AlphaFoldDB" id="A0AAU6WGH7"/>
<accession>A0AAU6WGH7</accession>
<evidence type="ECO:0000313" key="3">
    <source>
        <dbReference type="EMBL" id="XAO46997.1"/>
    </source>
</evidence>
<evidence type="ECO:0000313" key="4">
    <source>
        <dbReference type="Proteomes" id="UP001486888"/>
    </source>
</evidence>
<feature type="domain" description="Resolvase/invertase-type recombinase catalytic" evidence="1">
    <location>
        <begin position="8"/>
        <end position="153"/>
    </location>
</feature>